<evidence type="ECO:0000259" key="2">
    <source>
        <dbReference type="Pfam" id="PF07589"/>
    </source>
</evidence>
<dbReference type="InterPro" id="IPR013424">
    <property type="entry name" value="Ice-binding_C"/>
</dbReference>
<proteinExistence type="predicted"/>
<dbReference type="STRING" id="1387353.BSF38_04491"/>
<accession>A0A1U7CVH8</accession>
<dbReference type="NCBIfam" id="TIGR02595">
    <property type="entry name" value="PEP_CTERM"/>
    <property type="match status" value="1"/>
</dbReference>
<name>A0A1U7CVH8_9BACT</name>
<evidence type="ECO:0000313" key="4">
    <source>
        <dbReference type="Proteomes" id="UP000186309"/>
    </source>
</evidence>
<evidence type="ECO:0000313" key="3">
    <source>
        <dbReference type="EMBL" id="APW62935.1"/>
    </source>
</evidence>
<keyword evidence="4" id="KW-1185">Reference proteome</keyword>
<feature type="signal peptide" evidence="1">
    <location>
        <begin position="1"/>
        <end position="25"/>
    </location>
</feature>
<reference evidence="4" key="1">
    <citation type="submission" date="2016-12" db="EMBL/GenBank/DDBJ databases">
        <title>Comparative genomics of four Isosphaeraceae planctomycetes: a common pool of plasmids and glycoside hydrolase genes.</title>
        <authorList>
            <person name="Ivanova A."/>
        </authorList>
    </citation>
    <scope>NUCLEOTIDE SEQUENCE [LARGE SCALE GENOMIC DNA]</scope>
    <source>
        <strain evidence="4">PX4</strain>
    </source>
</reference>
<keyword evidence="1" id="KW-0732">Signal</keyword>
<dbReference type="RefSeq" id="WP_076349360.1">
    <property type="nucleotide sequence ID" value="NZ_CP019082.1"/>
</dbReference>
<organism evidence="3 4">
    <name type="scientific">Paludisphaera borealis</name>
    <dbReference type="NCBI Taxonomy" id="1387353"/>
    <lineage>
        <taxon>Bacteria</taxon>
        <taxon>Pseudomonadati</taxon>
        <taxon>Planctomycetota</taxon>
        <taxon>Planctomycetia</taxon>
        <taxon>Isosphaerales</taxon>
        <taxon>Isosphaeraceae</taxon>
        <taxon>Paludisphaera</taxon>
    </lineage>
</organism>
<dbReference type="Proteomes" id="UP000186309">
    <property type="component" value="Chromosome"/>
</dbReference>
<protein>
    <recommendedName>
        <fullName evidence="2">Ice-binding protein C-terminal domain-containing protein</fullName>
    </recommendedName>
</protein>
<feature type="domain" description="Ice-binding protein C-terminal" evidence="2">
    <location>
        <begin position="306"/>
        <end position="329"/>
    </location>
</feature>
<gene>
    <name evidence="3" type="ORF">BSF38_04491</name>
</gene>
<sequence>MIITRTCIAAGLTSLALLPSPSVRADSYSFVNFDGPGQNGGGTTVNAINNNGAVVGFSSDNAATPTLFTNFVRNPNGSFTTLNINNDPLANANGINDVGVVVGLSQNNAFSLDSKTNSFTALPPAKPGDTGMENAFGINKAGVIVGQFTQNSTDTQPGFVLANGVFTIFQATNTSTVTNVQNIDNNGLAIGFYSADGVHQHGFTYDTVSQQILLLADPNIANLELTQFLGVNDKGLAVGYYQTNDGSQHGFLYNLKNGTYSFLDDPNAAKSGFSITQITGINNSNEITGFYVDATTGLQRGFVATAVPEPGSILLAGFGLAFALGYTRRRNKQPATA</sequence>
<dbReference type="KEGG" id="pbor:BSF38_04491"/>
<feature type="chain" id="PRO_5012143187" description="Ice-binding protein C-terminal domain-containing protein" evidence="1">
    <location>
        <begin position="26"/>
        <end position="337"/>
    </location>
</feature>
<dbReference type="AlphaFoldDB" id="A0A1U7CVH8"/>
<dbReference type="OrthoDB" id="289450at2"/>
<dbReference type="Pfam" id="PF07589">
    <property type="entry name" value="PEP-CTERM"/>
    <property type="match status" value="1"/>
</dbReference>
<dbReference type="EMBL" id="CP019082">
    <property type="protein sequence ID" value="APW62935.1"/>
    <property type="molecule type" value="Genomic_DNA"/>
</dbReference>
<evidence type="ECO:0000256" key="1">
    <source>
        <dbReference type="SAM" id="SignalP"/>
    </source>
</evidence>